<organism evidence="1">
    <name type="scientific">Rhizophora mucronata</name>
    <name type="common">Asiatic mangrove</name>
    <dbReference type="NCBI Taxonomy" id="61149"/>
    <lineage>
        <taxon>Eukaryota</taxon>
        <taxon>Viridiplantae</taxon>
        <taxon>Streptophyta</taxon>
        <taxon>Embryophyta</taxon>
        <taxon>Tracheophyta</taxon>
        <taxon>Spermatophyta</taxon>
        <taxon>Magnoliopsida</taxon>
        <taxon>eudicotyledons</taxon>
        <taxon>Gunneridae</taxon>
        <taxon>Pentapetalae</taxon>
        <taxon>rosids</taxon>
        <taxon>fabids</taxon>
        <taxon>Malpighiales</taxon>
        <taxon>Rhizophoraceae</taxon>
        <taxon>Rhizophora</taxon>
    </lineage>
</organism>
<accession>A0A2P2K5R6</accession>
<name>A0A2P2K5R6_RHIMU</name>
<evidence type="ECO:0000313" key="1">
    <source>
        <dbReference type="EMBL" id="MBX01058.1"/>
    </source>
</evidence>
<protein>
    <submittedName>
        <fullName evidence="1">Pectinesterase 3-like</fullName>
    </submittedName>
</protein>
<dbReference type="AlphaFoldDB" id="A0A2P2K5R6"/>
<proteinExistence type="predicted"/>
<reference evidence="1" key="1">
    <citation type="submission" date="2018-02" db="EMBL/GenBank/DDBJ databases">
        <title>Rhizophora mucronata_Transcriptome.</title>
        <authorList>
            <person name="Meera S.P."/>
            <person name="Sreeshan A."/>
            <person name="Augustine A."/>
        </authorList>
    </citation>
    <scope>NUCLEOTIDE SEQUENCE</scope>
    <source>
        <tissue evidence="1">Leaf</tissue>
    </source>
</reference>
<dbReference type="EMBL" id="GGEC01020574">
    <property type="protein sequence ID" value="MBX01058.1"/>
    <property type="molecule type" value="Transcribed_RNA"/>
</dbReference>
<sequence length="91" mass="9924">MLAVPSAEMLEKQEVGYRVTPQTALREADGVNSGGAGSLELLSLLFRLCTTIPTTAPMIAANKRMEETMRMMARLRVLRRNARSSASSTLP</sequence>